<reference evidence="3" key="1">
    <citation type="submission" date="2016-10" db="EMBL/GenBank/DDBJ databases">
        <authorList>
            <person name="Varghese N."/>
            <person name="Submissions S."/>
        </authorList>
    </citation>
    <scope>NUCLEOTIDE SEQUENCE [LARGE SCALE GENOMIC DNA]</scope>
    <source>
        <strain evidence="3">CGMCC 1.11022</strain>
    </source>
</reference>
<accession>A0A1G9DNP8</accession>
<protein>
    <submittedName>
        <fullName evidence="2">DNA binding domain-containing protein, excisionase family</fullName>
    </submittedName>
</protein>
<feature type="domain" description="Helix-turn-helix" evidence="1">
    <location>
        <begin position="2"/>
        <end position="44"/>
    </location>
</feature>
<sequence length="71" mass="7962">MSDAAAKLGVSHVKIRRFIRDGLLPAEQVMRGAPYQIRASDLEDERIKADLARNTPSRIHDDNQESLFSAI</sequence>
<dbReference type="Pfam" id="PF12728">
    <property type="entry name" value="HTH_17"/>
    <property type="match status" value="1"/>
</dbReference>
<evidence type="ECO:0000313" key="2">
    <source>
        <dbReference type="EMBL" id="SDK65464.1"/>
    </source>
</evidence>
<evidence type="ECO:0000313" key="3">
    <source>
        <dbReference type="Proteomes" id="UP000198894"/>
    </source>
</evidence>
<dbReference type="Proteomes" id="UP000198894">
    <property type="component" value="Unassembled WGS sequence"/>
</dbReference>
<dbReference type="EMBL" id="FNEE01000018">
    <property type="protein sequence ID" value="SDK65464.1"/>
    <property type="molecule type" value="Genomic_DNA"/>
</dbReference>
<name>A0A1G9DNP8_9HYPH</name>
<keyword evidence="3" id="KW-1185">Reference proteome</keyword>
<evidence type="ECO:0000259" key="1">
    <source>
        <dbReference type="Pfam" id="PF12728"/>
    </source>
</evidence>
<gene>
    <name evidence="2" type="ORF">SAMN05428953_11876</name>
</gene>
<dbReference type="InterPro" id="IPR041657">
    <property type="entry name" value="HTH_17"/>
</dbReference>
<organism evidence="2 3">
    <name type="scientific">Mesorhizobium muleiense</name>
    <dbReference type="NCBI Taxonomy" id="1004279"/>
    <lineage>
        <taxon>Bacteria</taxon>
        <taxon>Pseudomonadati</taxon>
        <taxon>Pseudomonadota</taxon>
        <taxon>Alphaproteobacteria</taxon>
        <taxon>Hyphomicrobiales</taxon>
        <taxon>Phyllobacteriaceae</taxon>
        <taxon>Mesorhizobium</taxon>
    </lineage>
</organism>
<dbReference type="AlphaFoldDB" id="A0A1G9DNP8"/>
<proteinExistence type="predicted"/>